<dbReference type="EMBL" id="JXII01000002">
    <property type="protein sequence ID" value="KIH71721.1"/>
    <property type="molecule type" value="Genomic_DNA"/>
</dbReference>
<evidence type="ECO:0000313" key="7">
    <source>
        <dbReference type="Proteomes" id="UP000031546"/>
    </source>
</evidence>
<evidence type="ECO:0000256" key="1">
    <source>
        <dbReference type="ARBA" id="ARBA00004141"/>
    </source>
</evidence>
<feature type="transmembrane region" description="Helical" evidence="5">
    <location>
        <begin position="40"/>
        <end position="58"/>
    </location>
</feature>
<dbReference type="GO" id="GO:0016020">
    <property type="term" value="C:membrane"/>
    <property type="evidence" value="ECO:0007669"/>
    <property type="project" value="UniProtKB-SubCell"/>
</dbReference>
<dbReference type="STRING" id="45670.SN16_03405"/>
<keyword evidence="2 5" id="KW-0812">Transmembrane</keyword>
<feature type="transmembrane region" description="Helical" evidence="5">
    <location>
        <begin position="12"/>
        <end position="34"/>
    </location>
</feature>
<keyword evidence="4 5" id="KW-0472">Membrane</keyword>
<proteinExistence type="predicted"/>
<protein>
    <submittedName>
        <fullName evidence="6">Membrane protein</fullName>
    </submittedName>
</protein>
<feature type="transmembrane region" description="Helical" evidence="5">
    <location>
        <begin position="127"/>
        <end position="145"/>
    </location>
</feature>
<dbReference type="AlphaFoldDB" id="A0A0C2HQD8"/>
<comment type="subcellular location">
    <subcellularLocation>
        <location evidence="1">Membrane</location>
        <topology evidence="1">Multi-pass membrane protein</topology>
    </subcellularLocation>
</comment>
<evidence type="ECO:0000256" key="2">
    <source>
        <dbReference type="ARBA" id="ARBA00022692"/>
    </source>
</evidence>
<keyword evidence="3 5" id="KW-1133">Transmembrane helix</keyword>
<accession>A0A0C2HQD8</accession>
<feature type="transmembrane region" description="Helical" evidence="5">
    <location>
        <begin position="70"/>
        <end position="89"/>
    </location>
</feature>
<sequence>MEGIQMADRHNYRLVWLYFLYYWVIFGIGTYFGQYLPEEWRPTASMVLFGLLMLSLFARGFNHSGPIISHLYAFLVGLVSFGLFESFIADFGADIFYRIVLLGIIVFVFFGFIGYFFLRDITHWGKYLFVALLILIFASLVNFFINLPYMTLVITIVGLVLYILFTMYDFNRMKNKKFRPREMGFNLFINLLIIIKRLLRLYQYVNNRR</sequence>
<evidence type="ECO:0000256" key="4">
    <source>
        <dbReference type="ARBA" id="ARBA00023136"/>
    </source>
</evidence>
<reference evidence="6 7" key="1">
    <citation type="submission" date="2015-01" db="EMBL/GenBank/DDBJ databases">
        <title>Genome sequences of high lactate-tolerant strain Salinicoccus roseus W12 with industrial interest.</title>
        <authorList>
            <person name="Wang H."/>
            <person name="Yu B."/>
        </authorList>
    </citation>
    <scope>NUCLEOTIDE SEQUENCE [LARGE SCALE GENOMIC DNA]</scope>
    <source>
        <strain evidence="6 7">W12</strain>
    </source>
</reference>
<dbReference type="InterPro" id="IPR006214">
    <property type="entry name" value="Bax_inhibitor_1-related"/>
</dbReference>
<dbReference type="Pfam" id="PF01027">
    <property type="entry name" value="Bax1-I"/>
    <property type="match status" value="1"/>
</dbReference>
<evidence type="ECO:0000313" key="6">
    <source>
        <dbReference type="EMBL" id="KIH71721.1"/>
    </source>
</evidence>
<feature type="transmembrane region" description="Helical" evidence="5">
    <location>
        <begin position="151"/>
        <end position="171"/>
    </location>
</feature>
<dbReference type="Proteomes" id="UP000031546">
    <property type="component" value="Unassembled WGS sequence"/>
</dbReference>
<name>A0A0C2HQD8_9STAP</name>
<gene>
    <name evidence="6" type="ORF">SN16_03405</name>
</gene>
<evidence type="ECO:0000256" key="5">
    <source>
        <dbReference type="SAM" id="Phobius"/>
    </source>
</evidence>
<feature type="transmembrane region" description="Helical" evidence="5">
    <location>
        <begin position="95"/>
        <end position="118"/>
    </location>
</feature>
<organism evidence="6 7">
    <name type="scientific">Salinicoccus roseus</name>
    <dbReference type="NCBI Taxonomy" id="45670"/>
    <lineage>
        <taxon>Bacteria</taxon>
        <taxon>Bacillati</taxon>
        <taxon>Bacillota</taxon>
        <taxon>Bacilli</taxon>
        <taxon>Bacillales</taxon>
        <taxon>Staphylococcaceae</taxon>
        <taxon>Salinicoccus</taxon>
    </lineage>
</organism>
<comment type="caution">
    <text evidence="6">The sequence shown here is derived from an EMBL/GenBank/DDBJ whole genome shotgun (WGS) entry which is preliminary data.</text>
</comment>
<evidence type="ECO:0000256" key="3">
    <source>
        <dbReference type="ARBA" id="ARBA00022989"/>
    </source>
</evidence>